<organism evidence="2 3">
    <name type="scientific">Caenorhabditis angaria</name>
    <dbReference type="NCBI Taxonomy" id="860376"/>
    <lineage>
        <taxon>Eukaryota</taxon>
        <taxon>Metazoa</taxon>
        <taxon>Ecdysozoa</taxon>
        <taxon>Nematoda</taxon>
        <taxon>Chromadorea</taxon>
        <taxon>Rhabditida</taxon>
        <taxon>Rhabditina</taxon>
        <taxon>Rhabditomorpha</taxon>
        <taxon>Rhabditoidea</taxon>
        <taxon>Rhabditidae</taxon>
        <taxon>Peloderinae</taxon>
        <taxon>Caenorhabditis</taxon>
    </lineage>
</organism>
<name>A0A9P1N4D9_9PELO</name>
<dbReference type="Proteomes" id="UP001152747">
    <property type="component" value="Unassembled WGS sequence"/>
</dbReference>
<keyword evidence="3" id="KW-1185">Reference proteome</keyword>
<evidence type="ECO:0000313" key="3">
    <source>
        <dbReference type="Proteomes" id="UP001152747"/>
    </source>
</evidence>
<dbReference type="AlphaFoldDB" id="A0A9P1N4D9"/>
<comment type="caution">
    <text evidence="2">The sequence shown here is derived from an EMBL/GenBank/DDBJ whole genome shotgun (WGS) entry which is preliminary data.</text>
</comment>
<protein>
    <submittedName>
        <fullName evidence="2">Uncharacterized protein</fullName>
    </submittedName>
</protein>
<sequence>MKFVLATVLFVVLAQAKDTEPTVKKPLCSSCLITANAVKNANKNGNIKNNLKTACSTITKNEQMCSNAVNAASIYLTITPADKLCAQVQLCSASSTGLLGGLSSGIQGASDVAAGALGKASDVATGALGSLSSASGKASDLASGTLGSLTSGISSASSGLTSGLGSIRKTRQTHDEIQAALQDLLDFFNNLDNVNHHGD</sequence>
<proteinExistence type="predicted"/>
<evidence type="ECO:0000313" key="2">
    <source>
        <dbReference type="EMBL" id="CAI5450668.1"/>
    </source>
</evidence>
<accession>A0A9P1N4D9</accession>
<reference evidence="2" key="1">
    <citation type="submission" date="2022-11" db="EMBL/GenBank/DDBJ databases">
        <authorList>
            <person name="Kikuchi T."/>
        </authorList>
    </citation>
    <scope>NUCLEOTIDE SEQUENCE</scope>
    <source>
        <strain evidence="2">PS1010</strain>
    </source>
</reference>
<gene>
    <name evidence="2" type="ORF">CAMP_LOCUS13305</name>
</gene>
<keyword evidence="1" id="KW-0732">Signal</keyword>
<evidence type="ECO:0000256" key="1">
    <source>
        <dbReference type="SAM" id="SignalP"/>
    </source>
</evidence>
<feature type="signal peptide" evidence="1">
    <location>
        <begin position="1"/>
        <end position="16"/>
    </location>
</feature>
<feature type="chain" id="PRO_5040355333" evidence="1">
    <location>
        <begin position="17"/>
        <end position="199"/>
    </location>
</feature>
<dbReference type="EMBL" id="CANHGI010000005">
    <property type="protein sequence ID" value="CAI5450668.1"/>
    <property type="molecule type" value="Genomic_DNA"/>
</dbReference>